<evidence type="ECO:0000259" key="1">
    <source>
        <dbReference type="Pfam" id="PF01814"/>
    </source>
</evidence>
<accession>A0A345XM84</accession>
<gene>
    <name evidence="2" type="ORF">DVA86_08930</name>
</gene>
<dbReference type="Pfam" id="PF01814">
    <property type="entry name" value="Hemerythrin"/>
    <property type="match status" value="1"/>
</dbReference>
<dbReference type="Proteomes" id="UP000254425">
    <property type="component" value="Chromosome"/>
</dbReference>
<protein>
    <submittedName>
        <fullName evidence="2">Hemerythrin domain-containing protein</fullName>
    </submittedName>
</protein>
<keyword evidence="3" id="KW-1185">Reference proteome</keyword>
<dbReference type="EMBL" id="CP031320">
    <property type="protein sequence ID" value="AXK32750.1"/>
    <property type="molecule type" value="Genomic_DNA"/>
</dbReference>
<dbReference type="AlphaFoldDB" id="A0A345XM84"/>
<dbReference type="PANTHER" id="PTHR35585:SF1">
    <property type="entry name" value="HHE DOMAIN PROTEIN (AFU_ORTHOLOGUE AFUA_4G00730)"/>
    <property type="match status" value="1"/>
</dbReference>
<organism evidence="2 3">
    <name type="scientific">Streptomyces armeniacus</name>
    <dbReference type="NCBI Taxonomy" id="83291"/>
    <lineage>
        <taxon>Bacteria</taxon>
        <taxon>Bacillati</taxon>
        <taxon>Actinomycetota</taxon>
        <taxon>Actinomycetes</taxon>
        <taxon>Kitasatosporales</taxon>
        <taxon>Streptomycetaceae</taxon>
        <taxon>Streptomyces</taxon>
    </lineage>
</organism>
<reference evidence="2 3" key="1">
    <citation type="submission" date="2018-07" db="EMBL/GenBank/DDBJ databases">
        <title>Draft genome of the type strain Streptomyces armeniacus ATCC 15676.</title>
        <authorList>
            <person name="Labana P."/>
            <person name="Gosse J.T."/>
            <person name="Boddy C.N."/>
        </authorList>
    </citation>
    <scope>NUCLEOTIDE SEQUENCE [LARGE SCALE GENOMIC DNA]</scope>
    <source>
        <strain evidence="2 3">ATCC 15676</strain>
    </source>
</reference>
<dbReference type="Gene3D" id="1.20.120.520">
    <property type="entry name" value="nmb1532 protein domain like"/>
    <property type="match status" value="1"/>
</dbReference>
<name>A0A345XM84_9ACTN</name>
<sequence length="195" mass="21520">MSGVRSVSRGAKGDTRQADIELLERVDALPRGDSSRRAYADAATVELVCHSVLETTYLHPAVRARVADADTIVARGADAHARIEALLEEWESRALDDPGFDRILDQLLQKVRRRLANQEEHLFHRLRNAYPAGTLNELGTAIRQARKQCMAQAYPSTPDVPAAPGLPASDDGLVSRTLTLFTELRPVRAERGRMS</sequence>
<feature type="domain" description="Hemerythrin-like" evidence="1">
    <location>
        <begin position="21"/>
        <end position="125"/>
    </location>
</feature>
<evidence type="ECO:0000313" key="2">
    <source>
        <dbReference type="EMBL" id="AXK32750.1"/>
    </source>
</evidence>
<dbReference type="PANTHER" id="PTHR35585">
    <property type="entry name" value="HHE DOMAIN PROTEIN (AFU_ORTHOLOGUE AFUA_4G00730)"/>
    <property type="match status" value="1"/>
</dbReference>
<dbReference type="KEGG" id="sarm:DVA86_08930"/>
<dbReference type="InterPro" id="IPR012312">
    <property type="entry name" value="Hemerythrin-like"/>
</dbReference>
<evidence type="ECO:0000313" key="3">
    <source>
        <dbReference type="Proteomes" id="UP000254425"/>
    </source>
</evidence>
<proteinExistence type="predicted"/>